<dbReference type="InterPro" id="IPR001505">
    <property type="entry name" value="Copper_CuA"/>
</dbReference>
<evidence type="ECO:0000256" key="2">
    <source>
        <dbReference type="ARBA" id="ARBA00023008"/>
    </source>
</evidence>
<dbReference type="GO" id="GO:0004129">
    <property type="term" value="F:cytochrome-c oxidase activity"/>
    <property type="evidence" value="ECO:0007669"/>
    <property type="project" value="InterPro"/>
</dbReference>
<name>A0A558CXL4_9GAMM</name>
<organism evidence="5 6">
    <name type="scientific">Sedimenticola thiotaurini</name>
    <dbReference type="NCBI Taxonomy" id="1543721"/>
    <lineage>
        <taxon>Bacteria</taxon>
        <taxon>Pseudomonadati</taxon>
        <taxon>Pseudomonadota</taxon>
        <taxon>Gammaproteobacteria</taxon>
        <taxon>Chromatiales</taxon>
        <taxon>Sedimenticolaceae</taxon>
        <taxon>Sedimenticola</taxon>
    </lineage>
</organism>
<dbReference type="EMBL" id="VMRY01000055">
    <property type="protein sequence ID" value="TVT53512.1"/>
    <property type="molecule type" value="Genomic_DNA"/>
</dbReference>
<keyword evidence="2" id="KW-0186">Copper</keyword>
<keyword evidence="3" id="KW-0812">Transmembrane</keyword>
<dbReference type="GO" id="GO:0016020">
    <property type="term" value="C:membrane"/>
    <property type="evidence" value="ECO:0007669"/>
    <property type="project" value="InterPro"/>
</dbReference>
<dbReference type="AlphaFoldDB" id="A0A558CXL4"/>
<sequence length="189" mass="21438">MLDFIYQTGWGAFTLMLLFQIPFLLIFPYIVYRKSFVNAAPSHTDPRKLSRLETVWLIVAITLFIAANVYSINYMPMVRTAATESSAAVIQDVDVTARSWSYEISNRQFEVGKPVRFSVKSVDTMHGFTVYHPNGKILFNMMLIPGLEKASSLVYTFTEPGKYKVRCLEYCGIAHHAMQDELTVVESGS</sequence>
<evidence type="ECO:0000313" key="5">
    <source>
        <dbReference type="EMBL" id="TVT53512.1"/>
    </source>
</evidence>
<feature type="transmembrane region" description="Helical" evidence="3">
    <location>
        <begin position="12"/>
        <end position="32"/>
    </location>
</feature>
<keyword evidence="1" id="KW-0479">Metal-binding</keyword>
<keyword evidence="3" id="KW-0472">Membrane</keyword>
<evidence type="ECO:0000313" key="6">
    <source>
        <dbReference type="Proteomes" id="UP000317355"/>
    </source>
</evidence>
<reference evidence="5 6" key="1">
    <citation type="submission" date="2019-07" db="EMBL/GenBank/DDBJ databases">
        <title>The pathways for chlorine oxyanion respiration interact through the shared metabolite chlorate.</title>
        <authorList>
            <person name="Barnum T.P."/>
            <person name="Cheng Y."/>
            <person name="Hill K.A."/>
            <person name="Lucas L.N."/>
            <person name="Carlson H.K."/>
            <person name="Coates J.D."/>
        </authorList>
    </citation>
    <scope>NUCLEOTIDE SEQUENCE [LARGE SCALE GENOMIC DNA]</scope>
    <source>
        <strain evidence="5">BK-3</strain>
    </source>
</reference>
<protein>
    <recommendedName>
        <fullName evidence="4">Cytochrome oxidase subunit II copper A binding domain-containing protein</fullName>
    </recommendedName>
</protein>
<feature type="domain" description="Cytochrome oxidase subunit II copper A binding" evidence="4">
    <location>
        <begin position="86"/>
        <end position="189"/>
    </location>
</feature>
<dbReference type="SUPFAM" id="SSF49503">
    <property type="entry name" value="Cupredoxins"/>
    <property type="match status" value="1"/>
</dbReference>
<proteinExistence type="predicted"/>
<accession>A0A558CXL4</accession>
<dbReference type="PROSITE" id="PS50857">
    <property type="entry name" value="COX2_CUA"/>
    <property type="match status" value="1"/>
</dbReference>
<dbReference type="InterPro" id="IPR002429">
    <property type="entry name" value="CcO_II-like_C"/>
</dbReference>
<dbReference type="Gene3D" id="2.60.40.420">
    <property type="entry name" value="Cupredoxins - blue copper proteins"/>
    <property type="match status" value="1"/>
</dbReference>
<comment type="caution">
    <text evidence="5">The sequence shown here is derived from an EMBL/GenBank/DDBJ whole genome shotgun (WGS) entry which is preliminary data.</text>
</comment>
<dbReference type="InterPro" id="IPR008972">
    <property type="entry name" value="Cupredoxin"/>
</dbReference>
<gene>
    <name evidence="5" type="ORF">FHK82_11810</name>
</gene>
<dbReference type="GO" id="GO:0005507">
    <property type="term" value="F:copper ion binding"/>
    <property type="evidence" value="ECO:0007669"/>
    <property type="project" value="InterPro"/>
</dbReference>
<dbReference type="PROSITE" id="PS00078">
    <property type="entry name" value="COX2"/>
    <property type="match status" value="1"/>
</dbReference>
<evidence type="ECO:0000256" key="3">
    <source>
        <dbReference type="SAM" id="Phobius"/>
    </source>
</evidence>
<evidence type="ECO:0000256" key="1">
    <source>
        <dbReference type="ARBA" id="ARBA00022723"/>
    </source>
</evidence>
<feature type="transmembrane region" description="Helical" evidence="3">
    <location>
        <begin position="52"/>
        <end position="70"/>
    </location>
</feature>
<keyword evidence="3" id="KW-1133">Transmembrane helix</keyword>
<evidence type="ECO:0000259" key="4">
    <source>
        <dbReference type="PROSITE" id="PS50857"/>
    </source>
</evidence>
<dbReference type="Proteomes" id="UP000317355">
    <property type="component" value="Unassembled WGS sequence"/>
</dbReference>